<evidence type="ECO:0000256" key="2">
    <source>
        <dbReference type="SAM" id="Phobius"/>
    </source>
</evidence>
<evidence type="ECO:0000313" key="6">
    <source>
        <dbReference type="Proteomes" id="UP000005408"/>
    </source>
</evidence>
<feature type="compositionally biased region" description="Low complexity" evidence="1">
    <location>
        <begin position="224"/>
        <end position="272"/>
    </location>
</feature>
<dbReference type="InterPro" id="IPR002035">
    <property type="entry name" value="VWF_A"/>
</dbReference>
<dbReference type="EnsemblMetazoa" id="G26590.1">
    <property type="protein sequence ID" value="G26590.1:cds"/>
    <property type="gene ID" value="G26590"/>
</dbReference>
<feature type="signal peptide" evidence="3">
    <location>
        <begin position="1"/>
        <end position="19"/>
    </location>
</feature>
<dbReference type="PANTHER" id="PTHR24020:SF87">
    <property type="entry name" value="COLLAGEN ALPHA-1(VI) CHAIN-LIKE"/>
    <property type="match status" value="1"/>
</dbReference>
<evidence type="ECO:0000313" key="5">
    <source>
        <dbReference type="EnsemblMetazoa" id="G26590.1:cds"/>
    </source>
</evidence>
<name>A0A8W8L9U4_MAGGI</name>
<evidence type="ECO:0000256" key="3">
    <source>
        <dbReference type="SAM" id="SignalP"/>
    </source>
</evidence>
<dbReference type="Proteomes" id="UP000005408">
    <property type="component" value="Unassembled WGS sequence"/>
</dbReference>
<reference evidence="5" key="1">
    <citation type="submission" date="2022-08" db="UniProtKB">
        <authorList>
            <consortium name="EnsemblMetazoa"/>
        </authorList>
    </citation>
    <scope>IDENTIFICATION</scope>
    <source>
        <strain evidence="5">05x7-T-G4-1.051#20</strain>
    </source>
</reference>
<feature type="region of interest" description="Disordered" evidence="1">
    <location>
        <begin position="218"/>
        <end position="272"/>
    </location>
</feature>
<dbReference type="Gene3D" id="3.40.50.410">
    <property type="entry name" value="von Willebrand factor, type A domain"/>
    <property type="match status" value="1"/>
</dbReference>
<dbReference type="AlphaFoldDB" id="A0A8W8L9U4"/>
<keyword evidence="2" id="KW-0472">Membrane</keyword>
<feature type="domain" description="VWFA" evidence="4">
    <location>
        <begin position="23"/>
        <end position="203"/>
    </location>
</feature>
<keyword evidence="3" id="KW-0732">Signal</keyword>
<sequence length="376" mass="39422">MMFERTVFVGCFVLVCVSATYKDVVYVMDRSGSVKEADFDESVDFVYNVTDYLAIGTSEMQVSIVIFSSSHTEEFDLNDFTTKADLLNAIKNLRGTRTTGKTYTYDAIDYVKDNSFTSAKGGRSGANRTVVILTDGLSNNFTLTVTAADELRAGLGAEVFAIGIGSTVSKSNDELKGIASDPDSYYVHYIDTFVYLCNLIPALVPKLDSTVTPSLLADCPTPPSTTQESTTAAATTTGSTSSNTDLATATTTVTTSETTSKSTETSTSSITTDSATTVIQTTSVDTTLAAIGTTQIIQKTGDQSPSSQPSGSSSNTAAIAAGAALGALAAAATLIVSASLLRRWHLSTKEDPMVLAAVSQYQQAPIGPSKASFSFA</sequence>
<organism evidence="5 6">
    <name type="scientific">Magallana gigas</name>
    <name type="common">Pacific oyster</name>
    <name type="synonym">Crassostrea gigas</name>
    <dbReference type="NCBI Taxonomy" id="29159"/>
    <lineage>
        <taxon>Eukaryota</taxon>
        <taxon>Metazoa</taxon>
        <taxon>Spiralia</taxon>
        <taxon>Lophotrochozoa</taxon>
        <taxon>Mollusca</taxon>
        <taxon>Bivalvia</taxon>
        <taxon>Autobranchia</taxon>
        <taxon>Pteriomorphia</taxon>
        <taxon>Ostreida</taxon>
        <taxon>Ostreoidea</taxon>
        <taxon>Ostreidae</taxon>
        <taxon>Magallana</taxon>
    </lineage>
</organism>
<keyword evidence="2" id="KW-1133">Transmembrane helix</keyword>
<dbReference type="PANTHER" id="PTHR24020">
    <property type="entry name" value="COLLAGEN ALPHA"/>
    <property type="match status" value="1"/>
</dbReference>
<keyword evidence="6" id="KW-1185">Reference proteome</keyword>
<accession>A0A8W8L9U4</accession>
<dbReference type="PROSITE" id="PS50234">
    <property type="entry name" value="VWFA"/>
    <property type="match status" value="1"/>
</dbReference>
<dbReference type="SMART" id="SM00327">
    <property type="entry name" value="VWA"/>
    <property type="match status" value="1"/>
</dbReference>
<dbReference type="InterPro" id="IPR036465">
    <property type="entry name" value="vWFA_dom_sf"/>
</dbReference>
<keyword evidence="2" id="KW-0812">Transmembrane</keyword>
<protein>
    <recommendedName>
        <fullName evidence="4">VWFA domain-containing protein</fullName>
    </recommendedName>
</protein>
<dbReference type="SUPFAM" id="SSF53300">
    <property type="entry name" value="vWA-like"/>
    <property type="match status" value="1"/>
</dbReference>
<dbReference type="InterPro" id="IPR050525">
    <property type="entry name" value="ECM_Assembly_Org"/>
</dbReference>
<dbReference type="Pfam" id="PF00092">
    <property type="entry name" value="VWA"/>
    <property type="match status" value="1"/>
</dbReference>
<evidence type="ECO:0000256" key="1">
    <source>
        <dbReference type="SAM" id="MobiDB-lite"/>
    </source>
</evidence>
<proteinExistence type="predicted"/>
<evidence type="ECO:0000259" key="4">
    <source>
        <dbReference type="PROSITE" id="PS50234"/>
    </source>
</evidence>
<dbReference type="PRINTS" id="PR00453">
    <property type="entry name" value="VWFADOMAIN"/>
</dbReference>
<feature type="chain" id="PRO_5036470564" description="VWFA domain-containing protein" evidence="3">
    <location>
        <begin position="20"/>
        <end position="376"/>
    </location>
</feature>
<feature type="transmembrane region" description="Helical" evidence="2">
    <location>
        <begin position="317"/>
        <end position="341"/>
    </location>
</feature>